<name>A0ABS1HNS2_9BACT</name>
<reference evidence="1 2" key="1">
    <citation type="submission" date="2021-01" db="EMBL/GenBank/DDBJ databases">
        <title>Carboxyliciviraga sp.nov., isolated from coastal sediments.</title>
        <authorList>
            <person name="Lu D."/>
            <person name="Zhang T."/>
        </authorList>
    </citation>
    <scope>NUCLEOTIDE SEQUENCE [LARGE SCALE GENOMIC DNA]</scope>
    <source>
        <strain evidence="1 2">N1Y132</strain>
    </source>
</reference>
<proteinExistence type="predicted"/>
<protein>
    <submittedName>
        <fullName evidence="1">Uncharacterized protein</fullName>
    </submittedName>
</protein>
<organism evidence="1 2">
    <name type="scientific">Carboxylicivirga marina</name>
    <dbReference type="NCBI Taxonomy" id="2800988"/>
    <lineage>
        <taxon>Bacteria</taxon>
        <taxon>Pseudomonadati</taxon>
        <taxon>Bacteroidota</taxon>
        <taxon>Bacteroidia</taxon>
        <taxon>Marinilabiliales</taxon>
        <taxon>Marinilabiliaceae</taxon>
        <taxon>Carboxylicivirga</taxon>
    </lineage>
</organism>
<comment type="caution">
    <text evidence="1">The sequence shown here is derived from an EMBL/GenBank/DDBJ whole genome shotgun (WGS) entry which is preliminary data.</text>
</comment>
<dbReference type="Proteomes" id="UP000605676">
    <property type="component" value="Unassembled WGS sequence"/>
</dbReference>
<gene>
    <name evidence="1" type="ORF">JIV24_18445</name>
</gene>
<accession>A0ABS1HNS2</accession>
<dbReference type="Pfam" id="PF19775">
    <property type="entry name" value="DUF6261"/>
    <property type="match status" value="1"/>
</dbReference>
<keyword evidence="2" id="KW-1185">Reference proteome</keyword>
<sequence>MENTNPRFSHYNQSECIQYLLDAAALCAKPNNESLATPLEALVQGNTKLVQAFKKDKKSNITKLLTLYDQRRDDAVVCLRMCAQAYTNHYDAETREAARIVLNTIDKYGKSLHKLNYQSETSVLSNLYTDCTSEPVASAVAKIHMSDVVEEKKTANDLFNETYLARVEESAAKDQVATGELVQEAIANYRHLVTFIEAYNTIDPDGGYDTLLKQLSELAAKYNGLITTNETKEEVEEETQA</sequence>
<evidence type="ECO:0000313" key="2">
    <source>
        <dbReference type="Proteomes" id="UP000605676"/>
    </source>
</evidence>
<dbReference type="RefSeq" id="WP_200466552.1">
    <property type="nucleotide sequence ID" value="NZ_JAENRR010000062.1"/>
</dbReference>
<dbReference type="EMBL" id="JAENRR010000062">
    <property type="protein sequence ID" value="MBK3519333.1"/>
    <property type="molecule type" value="Genomic_DNA"/>
</dbReference>
<evidence type="ECO:0000313" key="1">
    <source>
        <dbReference type="EMBL" id="MBK3519333.1"/>
    </source>
</evidence>
<dbReference type="InterPro" id="IPR046228">
    <property type="entry name" value="DUF6261"/>
</dbReference>